<sequence length="40" mass="4729">MPLNFVYNVLKFVDILDEKDIDLIEVESFSFENLNNPKLL</sequence>
<evidence type="ECO:0000313" key="2">
    <source>
        <dbReference type="Proteomes" id="UP000001845"/>
    </source>
</evidence>
<dbReference type="Proteomes" id="UP000001845">
    <property type="component" value="Chromosome"/>
</dbReference>
<reference evidence="2" key="1">
    <citation type="submission" date="2010-03" db="EMBL/GenBank/DDBJ databases">
        <title>The complete genome of Mycoplasma crocodyli MP145.</title>
        <authorList>
            <person name="Glass J.I."/>
            <person name="Durkin A.S."/>
            <person name="Hostetler J."/>
            <person name="Jackson J."/>
            <person name="Johnson J."/>
            <person name="May M.A."/>
            <person name="Paralanov V."/>
            <person name="Radune D."/>
            <person name="Szczypinski B."/>
            <person name="Brown D.R."/>
        </authorList>
    </citation>
    <scope>NUCLEOTIDE SEQUENCE [LARGE SCALE GENOMIC DNA]</scope>
    <source>
        <strain evidence="2">ATCC 51981 / MP145</strain>
    </source>
</reference>
<accession>D5E680</accession>
<proteinExistence type="predicted"/>
<reference key="2">
    <citation type="submission" date="2010-03" db="EMBL/GenBank/DDBJ databases">
        <authorList>
            <person name="Ma Z."/>
            <person name="Wang X."/>
            <person name="Liu H."/>
        </authorList>
    </citation>
    <scope>NUCLEOTIDE SEQUENCE</scope>
    <source>
        <strain>MP145</strain>
    </source>
</reference>
<protein>
    <submittedName>
        <fullName evidence="1">Uncharacterized protein</fullName>
    </submittedName>
</protein>
<dbReference type="AlphaFoldDB" id="D5E680"/>
<dbReference type="KEGG" id="mcd:MCRO_0669"/>
<dbReference type="EMBL" id="CP001991">
    <property type="protein sequence ID" value="ADE20003.1"/>
    <property type="molecule type" value="Genomic_DNA"/>
</dbReference>
<keyword evidence="2" id="KW-1185">Reference proteome</keyword>
<dbReference type="HOGENOM" id="CLU_3292677_0_0_14"/>
<dbReference type="RefSeq" id="WP_013054779.1">
    <property type="nucleotide sequence ID" value="NC_014014.1"/>
</dbReference>
<gene>
    <name evidence="1" type="ordered locus">MCRO_0669</name>
</gene>
<name>D5E680_MYCCM</name>
<organism evidence="1 2">
    <name type="scientific">Mycoplasma crocodyli (strain ATCC 51981 / MP145)</name>
    <dbReference type="NCBI Taxonomy" id="512564"/>
    <lineage>
        <taxon>Bacteria</taxon>
        <taxon>Bacillati</taxon>
        <taxon>Mycoplasmatota</taxon>
        <taxon>Mollicutes</taxon>
        <taxon>Mycoplasmataceae</taxon>
        <taxon>Mycoplasma</taxon>
    </lineage>
</organism>
<evidence type="ECO:0000313" key="1">
    <source>
        <dbReference type="EMBL" id="ADE20003.1"/>
    </source>
</evidence>
<reference evidence="1 2" key="3">
    <citation type="journal article" date="2011" name="J. Bacteriol.">
        <title>Genome sequences of Mycoplasma alligatoris A21JP2T and Mycoplasma crocodyli MP145T.</title>
        <authorList>
            <person name="Brown D.R."/>
            <person name="Farmerie W.G."/>
            <person name="May M."/>
            <person name="Benders G.A."/>
            <person name="Durkin A.S."/>
            <person name="Hlavinka K."/>
            <person name="Hostetler J."/>
            <person name="Jackson J."/>
            <person name="Johnson J."/>
            <person name="Miller R.H."/>
            <person name="Paralanov V."/>
            <person name="Radune D."/>
            <person name="Szczypinski B."/>
            <person name="Glass J.I."/>
        </authorList>
    </citation>
    <scope>NUCLEOTIDE SEQUENCE [LARGE SCALE GENOMIC DNA]</scope>
    <source>
        <strain evidence="2">ATCC 51981 / MP145</strain>
    </source>
</reference>